<dbReference type="InterPro" id="IPR017871">
    <property type="entry name" value="ABC_transporter-like_CS"/>
</dbReference>
<dbReference type="PROSITE" id="PS00211">
    <property type="entry name" value="ABC_TRANSPORTER_1"/>
    <property type="match status" value="1"/>
</dbReference>
<comment type="similarity">
    <text evidence="1">Belongs to the ABC transporter superfamily.</text>
</comment>
<dbReference type="Proteomes" id="UP001596087">
    <property type="component" value="Unassembled WGS sequence"/>
</dbReference>
<organism evidence="6 7">
    <name type="scientific">Nocardioides taihuensis</name>
    <dbReference type="NCBI Taxonomy" id="1835606"/>
    <lineage>
        <taxon>Bacteria</taxon>
        <taxon>Bacillati</taxon>
        <taxon>Actinomycetota</taxon>
        <taxon>Actinomycetes</taxon>
        <taxon>Propionibacteriales</taxon>
        <taxon>Nocardioidaceae</taxon>
        <taxon>Nocardioides</taxon>
    </lineage>
</organism>
<dbReference type="SUPFAM" id="SSF52540">
    <property type="entry name" value="P-loop containing nucleoside triphosphate hydrolases"/>
    <property type="match status" value="1"/>
</dbReference>
<evidence type="ECO:0000256" key="2">
    <source>
        <dbReference type="ARBA" id="ARBA00022448"/>
    </source>
</evidence>
<keyword evidence="3" id="KW-0547">Nucleotide-binding</keyword>
<evidence type="ECO:0000256" key="4">
    <source>
        <dbReference type="ARBA" id="ARBA00022840"/>
    </source>
</evidence>
<comment type="caution">
    <text evidence="6">The sequence shown here is derived from an EMBL/GenBank/DDBJ whole genome shotgun (WGS) entry which is preliminary data.</text>
</comment>
<evidence type="ECO:0000256" key="3">
    <source>
        <dbReference type="ARBA" id="ARBA00022741"/>
    </source>
</evidence>
<dbReference type="PANTHER" id="PTHR43335">
    <property type="entry name" value="ABC TRANSPORTER, ATP-BINDING PROTEIN"/>
    <property type="match status" value="1"/>
</dbReference>
<sequence>MSDLVIEATGLRKEFRTRRGVRVAVDNLDLRVPAGGVHGFLGPNGSGKTTTIRMLLGLARPTKGTMALLGEPVPRRLPAVIGRVGAVVESPKFGPSFTGRQNLTLLADAIGVPTDRVEWSLQQVGLMDRRNDRYKAYSLGMKQRLAIAATLLKKPELLILDEPTNGLDPAGIREIRDTIRRLGETGTTVLLSSHILAEVQQVCASATIIGNGHLLATGKVDDMLGHGSAYRVVVDSPGLAGRVLTAAGYTVTGHSGALKVECSHPEEVNRILGEAGIWASELSPVRPDLETVFLELTAGDTLGGPR</sequence>
<reference evidence="7" key="1">
    <citation type="journal article" date="2019" name="Int. J. Syst. Evol. Microbiol.">
        <title>The Global Catalogue of Microorganisms (GCM) 10K type strain sequencing project: providing services to taxonomists for standard genome sequencing and annotation.</title>
        <authorList>
            <consortium name="The Broad Institute Genomics Platform"/>
            <consortium name="The Broad Institute Genome Sequencing Center for Infectious Disease"/>
            <person name="Wu L."/>
            <person name="Ma J."/>
        </authorList>
    </citation>
    <scope>NUCLEOTIDE SEQUENCE [LARGE SCALE GENOMIC DNA]</scope>
    <source>
        <strain evidence="7">DFY41</strain>
    </source>
</reference>
<dbReference type="InterPro" id="IPR027417">
    <property type="entry name" value="P-loop_NTPase"/>
</dbReference>
<feature type="domain" description="ABC transporter" evidence="5">
    <location>
        <begin position="6"/>
        <end position="236"/>
    </location>
</feature>
<dbReference type="GO" id="GO:0005524">
    <property type="term" value="F:ATP binding"/>
    <property type="evidence" value="ECO:0007669"/>
    <property type="project" value="UniProtKB-KW"/>
</dbReference>
<name>A0ABW0BRA4_9ACTN</name>
<keyword evidence="2" id="KW-0813">Transport</keyword>
<evidence type="ECO:0000259" key="5">
    <source>
        <dbReference type="PROSITE" id="PS50893"/>
    </source>
</evidence>
<accession>A0ABW0BRA4</accession>
<dbReference type="InterPro" id="IPR003439">
    <property type="entry name" value="ABC_transporter-like_ATP-bd"/>
</dbReference>
<dbReference type="InterPro" id="IPR003593">
    <property type="entry name" value="AAA+_ATPase"/>
</dbReference>
<dbReference type="RefSeq" id="WP_378593930.1">
    <property type="nucleotide sequence ID" value="NZ_JBHSKD010000029.1"/>
</dbReference>
<gene>
    <name evidence="6" type="ORF">ACFPGP_23260</name>
</gene>
<evidence type="ECO:0000313" key="6">
    <source>
        <dbReference type="EMBL" id="MFC5179611.1"/>
    </source>
</evidence>
<dbReference type="PANTHER" id="PTHR43335:SF4">
    <property type="entry name" value="ABC TRANSPORTER, ATP-BINDING PROTEIN"/>
    <property type="match status" value="1"/>
</dbReference>
<dbReference type="SMART" id="SM00382">
    <property type="entry name" value="AAA"/>
    <property type="match status" value="1"/>
</dbReference>
<evidence type="ECO:0000313" key="7">
    <source>
        <dbReference type="Proteomes" id="UP001596087"/>
    </source>
</evidence>
<keyword evidence="4 6" id="KW-0067">ATP-binding</keyword>
<keyword evidence="7" id="KW-1185">Reference proteome</keyword>
<dbReference type="EMBL" id="JBHSKD010000029">
    <property type="protein sequence ID" value="MFC5179611.1"/>
    <property type="molecule type" value="Genomic_DNA"/>
</dbReference>
<dbReference type="Gene3D" id="3.40.50.300">
    <property type="entry name" value="P-loop containing nucleotide triphosphate hydrolases"/>
    <property type="match status" value="1"/>
</dbReference>
<protein>
    <submittedName>
        <fullName evidence="6">ABC transporter ATP-binding protein</fullName>
    </submittedName>
</protein>
<dbReference type="PROSITE" id="PS50893">
    <property type="entry name" value="ABC_TRANSPORTER_2"/>
    <property type="match status" value="1"/>
</dbReference>
<evidence type="ECO:0000256" key="1">
    <source>
        <dbReference type="ARBA" id="ARBA00005417"/>
    </source>
</evidence>
<proteinExistence type="inferred from homology"/>
<dbReference type="Pfam" id="PF00005">
    <property type="entry name" value="ABC_tran"/>
    <property type="match status" value="1"/>
</dbReference>